<organism evidence="2 3">
    <name type="scientific">Orchesella dallaii</name>
    <dbReference type="NCBI Taxonomy" id="48710"/>
    <lineage>
        <taxon>Eukaryota</taxon>
        <taxon>Metazoa</taxon>
        <taxon>Ecdysozoa</taxon>
        <taxon>Arthropoda</taxon>
        <taxon>Hexapoda</taxon>
        <taxon>Collembola</taxon>
        <taxon>Entomobryomorpha</taxon>
        <taxon>Entomobryoidea</taxon>
        <taxon>Orchesellidae</taxon>
        <taxon>Orchesellinae</taxon>
        <taxon>Orchesella</taxon>
    </lineage>
</organism>
<proteinExistence type="predicted"/>
<accession>A0ABP1S2M0</accession>
<evidence type="ECO:0000313" key="2">
    <source>
        <dbReference type="EMBL" id="CAL8142450.1"/>
    </source>
</evidence>
<dbReference type="Proteomes" id="UP001642540">
    <property type="component" value="Unassembled WGS sequence"/>
</dbReference>
<reference evidence="2 3" key="1">
    <citation type="submission" date="2024-08" db="EMBL/GenBank/DDBJ databases">
        <authorList>
            <person name="Cucini C."/>
            <person name="Frati F."/>
        </authorList>
    </citation>
    <scope>NUCLEOTIDE SEQUENCE [LARGE SCALE GENOMIC DNA]</scope>
</reference>
<protein>
    <submittedName>
        <fullName evidence="2">Uncharacterized protein</fullName>
    </submittedName>
</protein>
<feature type="region of interest" description="Disordered" evidence="1">
    <location>
        <begin position="89"/>
        <end position="131"/>
    </location>
</feature>
<comment type="caution">
    <text evidence="2">The sequence shown here is derived from an EMBL/GenBank/DDBJ whole genome shotgun (WGS) entry which is preliminary data.</text>
</comment>
<feature type="compositionally biased region" description="Basic and acidic residues" evidence="1">
    <location>
        <begin position="89"/>
        <end position="122"/>
    </location>
</feature>
<dbReference type="EMBL" id="CAXLJM020000148">
    <property type="protein sequence ID" value="CAL8142450.1"/>
    <property type="molecule type" value="Genomic_DNA"/>
</dbReference>
<keyword evidence="3" id="KW-1185">Reference proteome</keyword>
<name>A0ABP1S2M0_9HEXA</name>
<evidence type="ECO:0000313" key="3">
    <source>
        <dbReference type="Proteomes" id="UP001642540"/>
    </source>
</evidence>
<sequence>MTDTKQTCSDEIVEALQKHKKKACLYVVLENIKCYYSETRRGYVTSVSLEKVPCKFIDEYDRPIVFASKFQKKTDKTDLAYEKKEGPLQVRHSDPRKFFEGRKEPGKDGKVKLCDRRDQNHMRREKKVAKS</sequence>
<evidence type="ECO:0000256" key="1">
    <source>
        <dbReference type="SAM" id="MobiDB-lite"/>
    </source>
</evidence>
<gene>
    <name evidence="2" type="ORF">ODALV1_LOCUS29052</name>
</gene>